<feature type="binding site" evidence="6">
    <location>
        <position position="84"/>
    </location>
    <ligand>
        <name>Mg(2+)</name>
        <dbReference type="ChEBI" id="CHEBI:18420"/>
        <label>1</label>
        <note>catalytic</note>
    </ligand>
</feature>
<comment type="cofactor">
    <cofactor evidence="6">
        <name>Mg(2+)</name>
        <dbReference type="ChEBI" id="CHEBI:18420"/>
    </cofactor>
</comment>
<dbReference type="PROSITE" id="PS00629">
    <property type="entry name" value="IMP_1"/>
    <property type="match status" value="1"/>
</dbReference>
<gene>
    <name evidence="7" type="ORF">HMPREF0291_12141</name>
</gene>
<proteinExistence type="predicted"/>
<evidence type="ECO:0000256" key="2">
    <source>
        <dbReference type="ARBA" id="ARBA00022723"/>
    </source>
</evidence>
<dbReference type="AlphaFoldDB" id="D7WEQ8"/>
<dbReference type="GO" id="GO:0046872">
    <property type="term" value="F:metal ion binding"/>
    <property type="evidence" value="ECO:0007669"/>
    <property type="project" value="UniProtKB-KW"/>
</dbReference>
<feature type="binding site" evidence="6">
    <location>
        <position position="85"/>
    </location>
    <ligand>
        <name>Mg(2+)</name>
        <dbReference type="ChEBI" id="CHEBI:18420"/>
        <label>1</label>
        <note>catalytic</note>
    </ligand>
</feature>
<keyword evidence="3 6" id="KW-0460">Magnesium</keyword>
<evidence type="ECO:0000256" key="3">
    <source>
        <dbReference type="ARBA" id="ARBA00022842"/>
    </source>
</evidence>
<dbReference type="OrthoDB" id="9772456at2"/>
<evidence type="ECO:0000313" key="8">
    <source>
        <dbReference type="Proteomes" id="UP000004208"/>
    </source>
</evidence>
<dbReference type="GO" id="GO:0050427">
    <property type="term" value="P:3'-phosphoadenosine 5'-phosphosulfate metabolic process"/>
    <property type="evidence" value="ECO:0007669"/>
    <property type="project" value="TreeGrafter"/>
</dbReference>
<evidence type="ECO:0000313" key="7">
    <source>
        <dbReference type="EMBL" id="EFK54483.1"/>
    </source>
</evidence>
<feature type="binding site" evidence="6">
    <location>
        <position position="64"/>
    </location>
    <ligand>
        <name>Mg(2+)</name>
        <dbReference type="ChEBI" id="CHEBI:18420"/>
        <label>1</label>
        <note>catalytic</note>
    </ligand>
</feature>
<evidence type="ECO:0000256" key="6">
    <source>
        <dbReference type="PIRSR" id="PIRSR600760-2"/>
    </source>
</evidence>
<sequence length="257" mass="27628">MTATYSDSRLTNLIALGTGEILKGIRGVGLLRGRELGEAGDDLAQNWIARVLEQHRPDDGFLSEEAVDDLSRLENNRVWIVDPLDGTKEFATGRQDWAVHIALVEDGVPTHAAVGLPDLGVVFKSSDVRHVAGPLSRKIALSHNRPPAVARFIADKLGFGAEGIGSAGAKAMHVLLGDYDAYIHAGGQYEWDQAAPVGVAKAAGLHASRLDGSEIRFNNQDTYIPDLLICRPELADDILSHAATYLEENGSYEGIAK</sequence>
<protein>
    <recommendedName>
        <fullName evidence="4">3'(2'),5-bisphosphonucleoside 3'(2')-phosphohydrolase</fullName>
    </recommendedName>
    <alternativeName>
        <fullName evidence="5">DPNPase</fullName>
    </alternativeName>
</protein>
<dbReference type="Proteomes" id="UP000004208">
    <property type="component" value="Unassembled WGS sequence"/>
</dbReference>
<dbReference type="GO" id="GO:0000103">
    <property type="term" value="P:sulfate assimilation"/>
    <property type="evidence" value="ECO:0007669"/>
    <property type="project" value="TreeGrafter"/>
</dbReference>
<evidence type="ECO:0000256" key="5">
    <source>
        <dbReference type="ARBA" id="ARBA00042530"/>
    </source>
</evidence>
<dbReference type="InterPro" id="IPR000760">
    <property type="entry name" value="Inositol_monophosphatase-like"/>
</dbReference>
<dbReference type="HOGENOM" id="CLU_071517_0_0_11"/>
<dbReference type="Gene3D" id="3.40.190.80">
    <property type="match status" value="1"/>
</dbReference>
<dbReference type="eggNOG" id="COG1218">
    <property type="taxonomic scope" value="Bacteria"/>
</dbReference>
<dbReference type="EMBL" id="ACLJ02000003">
    <property type="protein sequence ID" value="EFK54483.1"/>
    <property type="molecule type" value="Genomic_DNA"/>
</dbReference>
<feature type="binding site" evidence="6">
    <location>
        <position position="82"/>
    </location>
    <ligand>
        <name>Mg(2+)</name>
        <dbReference type="ChEBI" id="CHEBI:18420"/>
        <label>1</label>
        <note>catalytic</note>
    </ligand>
</feature>
<keyword evidence="8" id="KW-1185">Reference proteome</keyword>
<dbReference type="PANTHER" id="PTHR43028:SF5">
    <property type="entry name" value="3'(2'),5'-BISPHOSPHATE NUCLEOTIDASE 1"/>
    <property type="match status" value="1"/>
</dbReference>
<evidence type="ECO:0000256" key="4">
    <source>
        <dbReference type="ARBA" id="ARBA00041694"/>
    </source>
</evidence>
<dbReference type="STRING" id="585529.HMPREF0291_12141"/>
<accession>D7WEQ8</accession>
<comment type="caution">
    <text evidence="7">The sequence shown here is derived from an EMBL/GenBank/DDBJ whole genome shotgun (WGS) entry which is preliminary data.</text>
</comment>
<keyword evidence="2 6" id="KW-0479">Metal-binding</keyword>
<dbReference type="PRINTS" id="PR00377">
    <property type="entry name" value="IMPHPHTASES"/>
</dbReference>
<evidence type="ECO:0000256" key="1">
    <source>
        <dbReference type="ARBA" id="ARBA00001625"/>
    </source>
</evidence>
<dbReference type="Pfam" id="PF00459">
    <property type="entry name" value="Inositol_P"/>
    <property type="match status" value="1"/>
</dbReference>
<name>D7WEQ8_9CORY</name>
<dbReference type="GO" id="GO:0008441">
    <property type="term" value="F:3'(2'),5'-bisphosphate nucleotidase activity"/>
    <property type="evidence" value="ECO:0007669"/>
    <property type="project" value="UniProtKB-EC"/>
</dbReference>
<comment type="catalytic activity">
    <reaction evidence="1">
        <text>adenosine 3',5'-bisphosphate + H2O = AMP + phosphate</text>
        <dbReference type="Rhea" id="RHEA:10040"/>
        <dbReference type="ChEBI" id="CHEBI:15377"/>
        <dbReference type="ChEBI" id="CHEBI:43474"/>
        <dbReference type="ChEBI" id="CHEBI:58343"/>
        <dbReference type="ChEBI" id="CHEBI:456215"/>
        <dbReference type="EC" id="3.1.3.7"/>
    </reaction>
</comment>
<dbReference type="CDD" id="cd01638">
    <property type="entry name" value="CysQ"/>
    <property type="match status" value="1"/>
</dbReference>
<feature type="binding site" evidence="6">
    <location>
        <position position="192"/>
    </location>
    <ligand>
        <name>Mg(2+)</name>
        <dbReference type="ChEBI" id="CHEBI:18420"/>
        <label>1</label>
        <note>catalytic</note>
    </ligand>
</feature>
<dbReference type="RefSeq" id="WP_005291399.1">
    <property type="nucleotide sequence ID" value="NZ_CM000961.1"/>
</dbReference>
<dbReference type="SUPFAM" id="SSF56655">
    <property type="entry name" value="Carbohydrate phosphatase"/>
    <property type="match status" value="1"/>
</dbReference>
<reference evidence="7" key="1">
    <citation type="submission" date="2010-06" db="EMBL/GenBank/DDBJ databases">
        <authorList>
            <person name="Muzny D."/>
            <person name="Qin X."/>
            <person name="Buhay C."/>
            <person name="Dugan-Rocha S."/>
            <person name="Ding Y."/>
            <person name="Chen G."/>
            <person name="Hawes A."/>
            <person name="Holder M."/>
            <person name="Jhangiani S."/>
            <person name="Johnson A."/>
            <person name="Khan Z."/>
            <person name="Li Z."/>
            <person name="Liu W."/>
            <person name="Liu X."/>
            <person name="Perez L."/>
            <person name="Shen H."/>
            <person name="Wang Q."/>
            <person name="Watt J."/>
            <person name="Xi L."/>
            <person name="Xin Y."/>
            <person name="Zhou J."/>
            <person name="Deng J."/>
            <person name="Jiang H."/>
            <person name="Liu Y."/>
            <person name="Qu J."/>
            <person name="Song X.-Z."/>
            <person name="Zhang L."/>
            <person name="Villasana D."/>
            <person name="Johnson A."/>
            <person name="Liu J."/>
            <person name="Liyanage D."/>
            <person name="Lorensuhewa L."/>
            <person name="Robinson T."/>
            <person name="Song A."/>
            <person name="Song B.-B."/>
            <person name="Dinh H."/>
            <person name="Thornton R."/>
            <person name="Coyle M."/>
            <person name="Francisco L."/>
            <person name="Jackson L."/>
            <person name="Javaid M."/>
            <person name="Korchina V."/>
            <person name="Kovar C."/>
            <person name="Mata R."/>
            <person name="Mathew T."/>
            <person name="Ngo R."/>
            <person name="Nguyen L."/>
            <person name="Nguyen N."/>
            <person name="Okwuonu G."/>
            <person name="Ongeri F."/>
            <person name="Pham C."/>
            <person name="Simmons D."/>
            <person name="Wilczek-Boney K."/>
            <person name="Hale W."/>
            <person name="Jakkamsetti A."/>
            <person name="Pham P."/>
            <person name="Ruth R."/>
            <person name="San Lucas F."/>
            <person name="Warren J."/>
            <person name="Zhang J."/>
            <person name="Zhao Z."/>
            <person name="Zhou C."/>
            <person name="Zhu D."/>
            <person name="Lee S."/>
            <person name="Bess C."/>
            <person name="Blankenburg K."/>
            <person name="Forbes L."/>
            <person name="Fu Q."/>
            <person name="Gubbala S."/>
            <person name="Hirani K."/>
            <person name="Jayaseelan J.C."/>
            <person name="Lara F."/>
            <person name="Munidasa M."/>
            <person name="Palculict T."/>
            <person name="Patil S."/>
            <person name="Pu L.-L."/>
            <person name="Saada N."/>
            <person name="Tang L."/>
            <person name="Weissenberger G."/>
            <person name="Zhu Y."/>
            <person name="Hemphill L."/>
            <person name="Shang Y."/>
            <person name="Youmans B."/>
            <person name="Ayvaz T."/>
            <person name="Ross M."/>
            <person name="Santibanez J."/>
            <person name="Aqrawi P."/>
            <person name="Gross S."/>
            <person name="Joshi V."/>
            <person name="Fowler G."/>
            <person name="Nazareth L."/>
            <person name="Reid J."/>
            <person name="Worley K."/>
            <person name="Petrosino J."/>
            <person name="Highlander S."/>
            <person name="Gibbs R."/>
        </authorList>
    </citation>
    <scope>NUCLEOTIDE SEQUENCE [LARGE SCALE GENOMIC DNA]</scope>
    <source>
        <strain evidence="7">ATCC 33030</strain>
    </source>
</reference>
<dbReference type="InterPro" id="IPR050725">
    <property type="entry name" value="CysQ/Inositol_MonoPase"/>
</dbReference>
<organism evidence="7 8">
    <name type="scientific">Corynebacterium genitalium ATCC 33030</name>
    <dbReference type="NCBI Taxonomy" id="585529"/>
    <lineage>
        <taxon>Bacteria</taxon>
        <taxon>Bacillati</taxon>
        <taxon>Actinomycetota</taxon>
        <taxon>Actinomycetes</taxon>
        <taxon>Mycobacteriales</taxon>
        <taxon>Corynebacteriaceae</taxon>
        <taxon>Corynebacterium</taxon>
    </lineage>
</organism>
<dbReference type="Gene3D" id="3.30.540.10">
    <property type="entry name" value="Fructose-1,6-Bisphosphatase, subunit A, domain 1"/>
    <property type="match status" value="1"/>
</dbReference>
<dbReference type="PANTHER" id="PTHR43028">
    <property type="entry name" value="3'(2'),5'-BISPHOSPHATE NUCLEOTIDASE 1"/>
    <property type="match status" value="1"/>
</dbReference>
<dbReference type="InterPro" id="IPR020583">
    <property type="entry name" value="Inositol_monoP_metal-BS"/>
</dbReference>